<evidence type="ECO:0000259" key="7">
    <source>
        <dbReference type="Pfam" id="PF02782"/>
    </source>
</evidence>
<sequence>MAGPLILAIDEGTTNAKAIAVDRSGAVVARGSQPLALNHPQPGLAEQDPLAIWQAVKQAVSDCLAQCHGEPVEAVAISNQRESVLIWQRRDGQPLTPLVSWQDRRSESFCRDLRQAGKAPRITGLTGLAVDPMFPAAKLTGMLATLPDGLARAQAGELCIGTVDSWLSWQLTGGKCFVTDHANAARTQLYSLHSGDWDDELLALFHIPRAALPVIVPSASAQGEVAIEDIPGLPPGTPLLARIGDSHAALQAQRSGSEEVVKATYGTGSSLMMSMATPLLTENGLSTTVAWHDGALRFAFEGNITHTGSGAAWLGRMIGISDPRELTRQAQSTASNQGIYFVPALSGLGAPWWDLQARGMLCGLTDAATPAVLARVALESITFQIADVFFAMQQASGVQLPALCVDGSATENSWLMQLQADVLQRPLRRVPTPEVSALGAALLAGRTLGWWQQGSDMAALQGGSVIYPRQEQAQSMQENYQGWLAAVARCRYQP</sequence>
<evidence type="ECO:0000256" key="3">
    <source>
        <dbReference type="ARBA" id="ARBA00022741"/>
    </source>
</evidence>
<keyword evidence="3" id="KW-0547">Nucleotide-binding</keyword>
<feature type="domain" description="Carbohydrate kinase FGGY C-terminal" evidence="7">
    <location>
        <begin position="262"/>
        <end position="446"/>
    </location>
</feature>
<dbReference type="EC" id="2.7.1.-" evidence="8"/>
<dbReference type="AlphaFoldDB" id="A0AAP9H442"/>
<keyword evidence="5" id="KW-0067">ATP-binding</keyword>
<evidence type="ECO:0000256" key="4">
    <source>
        <dbReference type="ARBA" id="ARBA00022777"/>
    </source>
</evidence>
<dbReference type="EMBL" id="CP024636">
    <property type="protein sequence ID" value="QGR06405.1"/>
    <property type="molecule type" value="Genomic_DNA"/>
</dbReference>
<dbReference type="InterPro" id="IPR018485">
    <property type="entry name" value="FGGY_C"/>
</dbReference>
<dbReference type="EMBL" id="JAUOOM010000015">
    <property type="protein sequence ID" value="MDO6408033.1"/>
    <property type="molecule type" value="Genomic_DNA"/>
</dbReference>
<dbReference type="CDD" id="cd07769">
    <property type="entry name" value="ASKHA_NBD_FGGY_GK"/>
    <property type="match status" value="1"/>
</dbReference>
<gene>
    <name evidence="9" type="ORF">CTZ24_08280</name>
    <name evidence="8" type="ORF">Q3404_15755</name>
</gene>
<dbReference type="InterPro" id="IPR018484">
    <property type="entry name" value="FGGY_N"/>
</dbReference>
<dbReference type="SUPFAM" id="SSF53067">
    <property type="entry name" value="Actin-like ATPase domain"/>
    <property type="match status" value="2"/>
</dbReference>
<evidence type="ECO:0000256" key="1">
    <source>
        <dbReference type="ARBA" id="ARBA00009156"/>
    </source>
</evidence>
<dbReference type="GO" id="GO:0004370">
    <property type="term" value="F:glycerol kinase activity"/>
    <property type="evidence" value="ECO:0007669"/>
    <property type="project" value="TreeGrafter"/>
</dbReference>
<organism evidence="9 10">
    <name type="scientific">Pantoea phytobeneficialis</name>
    <dbReference type="NCBI Taxonomy" id="2052056"/>
    <lineage>
        <taxon>Bacteria</taxon>
        <taxon>Pseudomonadati</taxon>
        <taxon>Pseudomonadota</taxon>
        <taxon>Gammaproteobacteria</taxon>
        <taxon>Enterobacterales</taxon>
        <taxon>Erwiniaceae</taxon>
        <taxon>Pantoea</taxon>
    </lineage>
</organism>
<dbReference type="Gene3D" id="3.30.420.40">
    <property type="match status" value="2"/>
</dbReference>
<dbReference type="InterPro" id="IPR000577">
    <property type="entry name" value="Carb_kinase_FGGY"/>
</dbReference>
<dbReference type="PANTHER" id="PTHR10196">
    <property type="entry name" value="SUGAR KINASE"/>
    <property type="match status" value="1"/>
</dbReference>
<evidence type="ECO:0000313" key="10">
    <source>
        <dbReference type="Proteomes" id="UP000424872"/>
    </source>
</evidence>
<comment type="similarity">
    <text evidence="1">Belongs to the FGGY kinase family.</text>
</comment>
<evidence type="ECO:0000313" key="11">
    <source>
        <dbReference type="Proteomes" id="UP001171299"/>
    </source>
</evidence>
<dbReference type="Pfam" id="PF02782">
    <property type="entry name" value="FGGY_C"/>
    <property type="match status" value="1"/>
</dbReference>
<dbReference type="Proteomes" id="UP001171299">
    <property type="component" value="Unassembled WGS sequence"/>
</dbReference>
<dbReference type="Proteomes" id="UP000424872">
    <property type="component" value="Chromosome"/>
</dbReference>
<dbReference type="Pfam" id="PF00370">
    <property type="entry name" value="FGGY_N"/>
    <property type="match status" value="1"/>
</dbReference>
<dbReference type="PANTHER" id="PTHR10196:SF69">
    <property type="entry name" value="GLYCEROL KINASE"/>
    <property type="match status" value="1"/>
</dbReference>
<dbReference type="PIRSF" id="PIRSF000538">
    <property type="entry name" value="GlpK"/>
    <property type="match status" value="1"/>
</dbReference>
<proteinExistence type="inferred from homology"/>
<dbReference type="RefSeq" id="WP_208725274.1">
    <property type="nucleotide sequence ID" value="NZ_CP024636.1"/>
</dbReference>
<evidence type="ECO:0000313" key="9">
    <source>
        <dbReference type="EMBL" id="QGR06405.1"/>
    </source>
</evidence>
<dbReference type="InterPro" id="IPR043129">
    <property type="entry name" value="ATPase_NBD"/>
</dbReference>
<keyword evidence="4 9" id="KW-0418">Kinase</keyword>
<keyword evidence="2 8" id="KW-0808">Transferase</keyword>
<feature type="domain" description="Carbohydrate kinase FGGY N-terminal" evidence="6">
    <location>
        <begin position="6"/>
        <end position="250"/>
    </location>
</feature>
<reference evidence="8" key="3">
    <citation type="submission" date="2023-07" db="EMBL/GenBank/DDBJ databases">
        <title>The extreme plant-growth-promoting properties of Pantoea phytobeneficialis PF55 revealed by functional and genomic analysis.</title>
        <authorList>
            <person name="Nascimento F.X."/>
            <person name="Marcio R.J."/>
        </authorList>
    </citation>
    <scope>NUCLEOTIDE SEQUENCE</scope>
    <source>
        <strain evidence="8">PF55</strain>
    </source>
</reference>
<accession>A0AAP9H442</accession>
<dbReference type="KEGG" id="ppho:CTZ24_08280"/>
<evidence type="ECO:0000256" key="5">
    <source>
        <dbReference type="ARBA" id="ARBA00022840"/>
    </source>
</evidence>
<protein>
    <submittedName>
        <fullName evidence="8">FGGY-family carbohydrate kinase</fullName>
        <ecNumber evidence="8">2.7.1.-</ecNumber>
    </submittedName>
    <submittedName>
        <fullName evidence="9">Glycerol kinase</fullName>
    </submittedName>
</protein>
<reference evidence="9" key="2">
    <citation type="journal article" date="2020" name="Environ. Microbiol.">
        <title>The extreme plant-growth-promoting properties of Pantoea phytobeneficialis MSR2 revealed by functional and genomic analysis.</title>
        <authorList>
            <person name="Nascimento F.X."/>
            <person name="Hernandez A.G."/>
            <person name="Glick B.R."/>
            <person name="Rossi M.J."/>
        </authorList>
    </citation>
    <scope>NUCLEOTIDE SEQUENCE</scope>
    <source>
        <strain evidence="9">MSR2</strain>
    </source>
</reference>
<evidence type="ECO:0000256" key="2">
    <source>
        <dbReference type="ARBA" id="ARBA00022679"/>
    </source>
</evidence>
<name>A0AAP9H442_9GAMM</name>
<evidence type="ECO:0000313" key="8">
    <source>
        <dbReference type="EMBL" id="MDO6408033.1"/>
    </source>
</evidence>
<reference evidence="10" key="1">
    <citation type="submission" date="2017-11" db="EMBL/GenBank/DDBJ databases">
        <title>Genome sequence of Pantoea sp. MSR2.</title>
        <authorList>
            <person name="Nascimento F.X."/>
        </authorList>
    </citation>
    <scope>NUCLEOTIDE SEQUENCE [LARGE SCALE GENOMIC DNA]</scope>
    <source>
        <strain evidence="10">MSR2</strain>
    </source>
</reference>
<dbReference type="GO" id="GO:0005829">
    <property type="term" value="C:cytosol"/>
    <property type="evidence" value="ECO:0007669"/>
    <property type="project" value="TreeGrafter"/>
</dbReference>
<keyword evidence="11" id="KW-1185">Reference proteome</keyword>
<dbReference type="GO" id="GO:0019563">
    <property type="term" value="P:glycerol catabolic process"/>
    <property type="evidence" value="ECO:0007669"/>
    <property type="project" value="TreeGrafter"/>
</dbReference>
<evidence type="ECO:0000259" key="6">
    <source>
        <dbReference type="Pfam" id="PF00370"/>
    </source>
</evidence>
<dbReference type="GO" id="GO:0005524">
    <property type="term" value="F:ATP binding"/>
    <property type="evidence" value="ECO:0007669"/>
    <property type="project" value="UniProtKB-KW"/>
</dbReference>